<dbReference type="GO" id="GO:0043190">
    <property type="term" value="C:ATP-binding cassette (ABC) transporter complex"/>
    <property type="evidence" value="ECO:0007669"/>
    <property type="project" value="TreeGrafter"/>
</dbReference>
<dbReference type="Proteomes" id="UP000472335">
    <property type="component" value="Unassembled WGS sequence"/>
</dbReference>
<dbReference type="PROSITE" id="PS50928">
    <property type="entry name" value="ABC_TM1"/>
    <property type="match status" value="1"/>
</dbReference>
<evidence type="ECO:0000259" key="9">
    <source>
        <dbReference type="PROSITE" id="PS50928"/>
    </source>
</evidence>
<dbReference type="InterPro" id="IPR035906">
    <property type="entry name" value="MetI-like_sf"/>
</dbReference>
<sequence>MSSPLFTIDLGTPVSSAVDWLTQHLGGVFDAISSVMTELVNAVLFVLTAPHPLVMTAVFTVLAFLARKWGFAAFTVVAFLLIQGMGLWTEAMQSLAVVLVASVLAVAIGVPIGVWAARGRVASAVVRPVLDFMQTLPVFVYLIPAVFFFGIGLVPGVVATTVFAVPPAVRLTELGIRQVDKEVVEAAHAFGAKPRQILREVQLPLALPSIMAGVNQVIMLALSMVVIAGMVGAAGLGTVVVRGISQLDVGVGFQGGLAVVFLAIFLDRVTGALATPRRRRGRTRPTSAADATSAPVSVSVPAPESAVAASA</sequence>
<feature type="transmembrane region" description="Helical" evidence="7">
    <location>
        <begin position="71"/>
        <end position="88"/>
    </location>
</feature>
<feature type="transmembrane region" description="Helical" evidence="7">
    <location>
        <begin position="42"/>
        <end position="65"/>
    </location>
</feature>
<evidence type="ECO:0000256" key="3">
    <source>
        <dbReference type="ARBA" id="ARBA00022475"/>
    </source>
</evidence>
<accession>A0A6G4V7T4</accession>
<name>A0A6G4V7T4_9ACTN</name>
<keyword evidence="6 7" id="KW-0472">Membrane</keyword>
<dbReference type="GO" id="GO:0005275">
    <property type="term" value="F:amine transmembrane transporter activity"/>
    <property type="evidence" value="ECO:0007669"/>
    <property type="project" value="TreeGrafter"/>
</dbReference>
<evidence type="ECO:0000313" key="11">
    <source>
        <dbReference type="Proteomes" id="UP000472335"/>
    </source>
</evidence>
<comment type="caution">
    <text evidence="10">The sequence shown here is derived from an EMBL/GenBank/DDBJ whole genome shotgun (WGS) entry which is preliminary data.</text>
</comment>
<feature type="transmembrane region" description="Helical" evidence="7">
    <location>
        <begin position="138"/>
        <end position="165"/>
    </location>
</feature>
<dbReference type="FunFam" id="1.10.3720.10:FF:000001">
    <property type="entry name" value="Glycine betaine ABC transporter, permease"/>
    <property type="match status" value="1"/>
</dbReference>
<keyword evidence="4 7" id="KW-0812">Transmembrane</keyword>
<feature type="region of interest" description="Disordered" evidence="8">
    <location>
        <begin position="276"/>
        <end position="311"/>
    </location>
</feature>
<dbReference type="Gene3D" id="1.10.3720.10">
    <property type="entry name" value="MetI-like"/>
    <property type="match status" value="1"/>
</dbReference>
<feature type="compositionally biased region" description="Low complexity" evidence="8">
    <location>
        <begin position="284"/>
        <end position="311"/>
    </location>
</feature>
<dbReference type="GO" id="GO:0015226">
    <property type="term" value="F:carnitine transmembrane transporter activity"/>
    <property type="evidence" value="ECO:0007669"/>
    <property type="project" value="TreeGrafter"/>
</dbReference>
<evidence type="ECO:0000256" key="2">
    <source>
        <dbReference type="ARBA" id="ARBA00022448"/>
    </source>
</evidence>
<evidence type="ECO:0000256" key="6">
    <source>
        <dbReference type="ARBA" id="ARBA00023136"/>
    </source>
</evidence>
<gene>
    <name evidence="10" type="ORF">G5C60_21945</name>
</gene>
<dbReference type="EMBL" id="JAAKZY010000068">
    <property type="protein sequence ID" value="NGO10178.1"/>
    <property type="molecule type" value="Genomic_DNA"/>
</dbReference>
<feature type="transmembrane region" description="Helical" evidence="7">
    <location>
        <begin position="95"/>
        <end position="118"/>
    </location>
</feature>
<evidence type="ECO:0000256" key="1">
    <source>
        <dbReference type="ARBA" id="ARBA00004141"/>
    </source>
</evidence>
<dbReference type="RefSeq" id="WP_165261901.1">
    <property type="nucleotide sequence ID" value="NZ_JAAKZY010000068.1"/>
</dbReference>
<dbReference type="CDD" id="cd06261">
    <property type="entry name" value="TM_PBP2"/>
    <property type="match status" value="1"/>
</dbReference>
<dbReference type="GO" id="GO:0015871">
    <property type="term" value="P:choline transport"/>
    <property type="evidence" value="ECO:0007669"/>
    <property type="project" value="TreeGrafter"/>
</dbReference>
<feature type="transmembrane region" description="Helical" evidence="7">
    <location>
        <begin position="217"/>
        <end position="241"/>
    </location>
</feature>
<feature type="transmembrane region" description="Helical" evidence="7">
    <location>
        <begin position="253"/>
        <end position="274"/>
    </location>
</feature>
<organism evidence="10 11">
    <name type="scientific">Streptomyces scabichelini</name>
    <dbReference type="NCBI Taxonomy" id="2711217"/>
    <lineage>
        <taxon>Bacteria</taxon>
        <taxon>Bacillati</taxon>
        <taxon>Actinomycetota</taxon>
        <taxon>Actinomycetes</taxon>
        <taxon>Kitasatosporales</taxon>
        <taxon>Streptomycetaceae</taxon>
        <taxon>Streptomyces</taxon>
    </lineage>
</organism>
<dbReference type="PANTHER" id="PTHR47737">
    <property type="entry name" value="GLYCINE BETAINE/PROLINE BETAINE TRANSPORT SYSTEM PERMEASE PROTEIN PROW"/>
    <property type="match status" value="1"/>
</dbReference>
<dbReference type="SUPFAM" id="SSF161098">
    <property type="entry name" value="MetI-like"/>
    <property type="match status" value="1"/>
</dbReference>
<dbReference type="GO" id="GO:0031460">
    <property type="term" value="P:glycine betaine transport"/>
    <property type="evidence" value="ECO:0007669"/>
    <property type="project" value="TreeGrafter"/>
</dbReference>
<evidence type="ECO:0000256" key="5">
    <source>
        <dbReference type="ARBA" id="ARBA00022989"/>
    </source>
</evidence>
<comment type="subcellular location">
    <subcellularLocation>
        <location evidence="7">Cell membrane</location>
        <topology evidence="7">Multi-pass membrane protein</topology>
    </subcellularLocation>
    <subcellularLocation>
        <location evidence="1">Membrane</location>
        <topology evidence="1">Multi-pass membrane protein</topology>
    </subcellularLocation>
</comment>
<proteinExistence type="inferred from homology"/>
<feature type="domain" description="ABC transmembrane type-1" evidence="9">
    <location>
        <begin position="91"/>
        <end position="270"/>
    </location>
</feature>
<dbReference type="Pfam" id="PF00528">
    <property type="entry name" value="BPD_transp_1"/>
    <property type="match status" value="1"/>
</dbReference>
<reference evidence="10 11" key="1">
    <citation type="submission" date="2020-02" db="EMBL/GenBank/DDBJ databases">
        <title>Whole-genome analyses of novel actinobacteria.</title>
        <authorList>
            <person name="Sahin N."/>
            <person name="Gencbay T."/>
        </authorList>
    </citation>
    <scope>NUCLEOTIDE SEQUENCE [LARGE SCALE GENOMIC DNA]</scope>
    <source>
        <strain evidence="10 11">HC44</strain>
    </source>
</reference>
<dbReference type="PANTHER" id="PTHR47737:SF1">
    <property type="entry name" value="GLYCINE BETAINE_PROLINE BETAINE TRANSPORT SYSTEM PERMEASE PROTEIN PROW"/>
    <property type="match status" value="1"/>
</dbReference>
<evidence type="ECO:0000313" key="10">
    <source>
        <dbReference type="EMBL" id="NGO10178.1"/>
    </source>
</evidence>
<keyword evidence="3" id="KW-1003">Cell membrane</keyword>
<keyword evidence="11" id="KW-1185">Reference proteome</keyword>
<evidence type="ECO:0000256" key="8">
    <source>
        <dbReference type="SAM" id="MobiDB-lite"/>
    </source>
</evidence>
<evidence type="ECO:0000256" key="4">
    <source>
        <dbReference type="ARBA" id="ARBA00022692"/>
    </source>
</evidence>
<dbReference type="AlphaFoldDB" id="A0A6G4V7T4"/>
<keyword evidence="5 7" id="KW-1133">Transmembrane helix</keyword>
<dbReference type="InterPro" id="IPR000515">
    <property type="entry name" value="MetI-like"/>
</dbReference>
<protein>
    <submittedName>
        <fullName evidence="10">Proline/glycine betaine ABC transporter permease</fullName>
    </submittedName>
</protein>
<evidence type="ECO:0000256" key="7">
    <source>
        <dbReference type="RuleBase" id="RU363032"/>
    </source>
</evidence>
<keyword evidence="2 7" id="KW-0813">Transport</keyword>
<comment type="similarity">
    <text evidence="7">Belongs to the binding-protein-dependent transport system permease family.</text>
</comment>